<name>A0A917UYM5_9BACI</name>
<keyword evidence="3" id="KW-1185">Reference proteome</keyword>
<dbReference type="Pfam" id="PF12645">
    <property type="entry name" value="HTH_16"/>
    <property type="match status" value="1"/>
</dbReference>
<protein>
    <recommendedName>
        <fullName evidence="1">Helix-turn-helix conjugative transposon-like domain-containing protein</fullName>
    </recommendedName>
</protein>
<dbReference type="SUPFAM" id="SSF88946">
    <property type="entry name" value="Sigma2 domain of RNA polymerase sigma factors"/>
    <property type="match status" value="1"/>
</dbReference>
<dbReference type="EMBL" id="BMNQ01000025">
    <property type="protein sequence ID" value="GGJ97154.1"/>
    <property type="molecule type" value="Genomic_DNA"/>
</dbReference>
<dbReference type="RefSeq" id="WP_188632909.1">
    <property type="nucleotide sequence ID" value="NZ_BMNQ01000025.1"/>
</dbReference>
<gene>
    <name evidence="2" type="ORF">GCM10007063_19460</name>
</gene>
<evidence type="ECO:0000259" key="1">
    <source>
        <dbReference type="Pfam" id="PF12645"/>
    </source>
</evidence>
<accession>A0A917UYM5</accession>
<dbReference type="InterPro" id="IPR024760">
    <property type="entry name" value="HTH_dom_conjug_TS-like"/>
</dbReference>
<proteinExistence type="predicted"/>
<dbReference type="Proteomes" id="UP000658382">
    <property type="component" value="Unassembled WGS sequence"/>
</dbReference>
<reference evidence="2" key="1">
    <citation type="journal article" date="2014" name="Int. J. Syst. Evol. Microbiol.">
        <title>Complete genome sequence of Corynebacterium casei LMG S-19264T (=DSM 44701T), isolated from a smear-ripened cheese.</title>
        <authorList>
            <consortium name="US DOE Joint Genome Institute (JGI-PGF)"/>
            <person name="Walter F."/>
            <person name="Albersmeier A."/>
            <person name="Kalinowski J."/>
            <person name="Ruckert C."/>
        </authorList>
    </citation>
    <scope>NUCLEOTIDE SEQUENCE</scope>
    <source>
        <strain evidence="2">JCM 12580</strain>
    </source>
</reference>
<dbReference type="GO" id="GO:0006352">
    <property type="term" value="P:DNA-templated transcription initiation"/>
    <property type="evidence" value="ECO:0007669"/>
    <property type="project" value="InterPro"/>
</dbReference>
<dbReference type="GO" id="GO:0003700">
    <property type="term" value="F:DNA-binding transcription factor activity"/>
    <property type="evidence" value="ECO:0007669"/>
    <property type="project" value="InterPro"/>
</dbReference>
<evidence type="ECO:0000313" key="2">
    <source>
        <dbReference type="EMBL" id="GGJ97154.1"/>
    </source>
</evidence>
<evidence type="ECO:0000313" key="3">
    <source>
        <dbReference type="Proteomes" id="UP000658382"/>
    </source>
</evidence>
<dbReference type="AlphaFoldDB" id="A0A917UYM5"/>
<reference evidence="2" key="2">
    <citation type="submission" date="2020-09" db="EMBL/GenBank/DDBJ databases">
        <authorList>
            <person name="Sun Q."/>
            <person name="Ohkuma M."/>
        </authorList>
    </citation>
    <scope>NUCLEOTIDE SEQUENCE</scope>
    <source>
        <strain evidence="2">JCM 12580</strain>
    </source>
</reference>
<organism evidence="2 3">
    <name type="scientific">Lentibacillus kapialis</name>
    <dbReference type="NCBI Taxonomy" id="340214"/>
    <lineage>
        <taxon>Bacteria</taxon>
        <taxon>Bacillati</taxon>
        <taxon>Bacillota</taxon>
        <taxon>Bacilli</taxon>
        <taxon>Bacillales</taxon>
        <taxon>Bacillaceae</taxon>
        <taxon>Lentibacillus</taxon>
    </lineage>
</organism>
<feature type="domain" description="Helix-turn-helix conjugative transposon-like" evidence="1">
    <location>
        <begin position="5"/>
        <end position="61"/>
    </location>
</feature>
<sequence>MRRLYYLVQHAKTNDSESTKEIIHRFDPKIKQTSRFTGNFEREDLEQELRIRIVKAVDKFKTDDTPGFREFISDLSEKNSNQ</sequence>
<comment type="caution">
    <text evidence="2">The sequence shown here is derived from an EMBL/GenBank/DDBJ whole genome shotgun (WGS) entry which is preliminary data.</text>
</comment>
<dbReference type="InterPro" id="IPR013325">
    <property type="entry name" value="RNA_pol_sigma_r2"/>
</dbReference>